<evidence type="ECO:0000256" key="7">
    <source>
        <dbReference type="SAM" id="Phobius"/>
    </source>
</evidence>
<feature type="transmembrane region" description="Helical" evidence="7">
    <location>
        <begin position="353"/>
        <end position="372"/>
    </location>
</feature>
<sequence>MTAGTPFFPAWLRRMLRPASLPADWTRVCAAAVGVGAPQVVGLLTGRTEEAVLASVGALCVSFSDLTTSYRHRLRRVGLTAVLGTAGFAVGAATTGAPAAAVVVAVAVLSVLASAMGDLWAAAGAQLLTFCIVATGQRSGALSVGEHVLWFACGASLVVAMVAATWPFRRATPARRAVAAVFTEIVRMVTATGTAEATASRRELTRALNDAHDLLVDGAAVSRSRVHDRLYLVHARTTPIVEASVALVHAGIRPPNRALDALRSLARCMRTGAVPDRYDPGDDDSALVRALDRGIAELVTAFRRAKLPAASPRQRSGFRFAVGRRTWILALRMALCLAAAECVGLVAGLDRGYWVALTVALVLKPNSGSVFARTVLRGVGTVLGVLVALAILSAVPGGWWTLPFVVALAAELPVALSRHYGLFTAVVTTLVLLQTEGHGVPTARLVDSLVGCAIVLLVGFLLRPLSRGPALPVQFADAVDEVAEYVSLSLAGRHGRSAQRRRTYRRLADLRAALQQHLVDPAAARGAEHWWPTAALLERLVDAATERALATAEHDLQHAQRLVSALHATSRRLRGPSPSPTAFHDELTSVYSGLNRASSSDLAGSAGHATACRTSCSWSVASQTST</sequence>
<evidence type="ECO:0000256" key="3">
    <source>
        <dbReference type="ARBA" id="ARBA00022692"/>
    </source>
</evidence>
<feature type="transmembrane region" description="Helical" evidence="7">
    <location>
        <begin position="148"/>
        <end position="168"/>
    </location>
</feature>
<keyword evidence="5 7" id="KW-0472">Membrane</keyword>
<proteinExistence type="inferred from homology"/>
<name>A0ABW3FTA2_9PSEU</name>
<evidence type="ECO:0000256" key="1">
    <source>
        <dbReference type="ARBA" id="ARBA00004651"/>
    </source>
</evidence>
<feature type="transmembrane region" description="Helical" evidence="7">
    <location>
        <begin position="327"/>
        <end position="347"/>
    </location>
</feature>
<dbReference type="RefSeq" id="WP_345600644.1">
    <property type="nucleotide sequence ID" value="NZ_BAABLT010000011.1"/>
</dbReference>
<accession>A0ABW3FTA2</accession>
<keyword evidence="4 7" id="KW-1133">Transmembrane helix</keyword>
<comment type="caution">
    <text evidence="9">The sequence shown here is derived from an EMBL/GenBank/DDBJ whole genome shotgun (WGS) entry which is preliminary data.</text>
</comment>
<evidence type="ECO:0000256" key="6">
    <source>
        <dbReference type="ARBA" id="ARBA00043993"/>
    </source>
</evidence>
<evidence type="ECO:0000313" key="9">
    <source>
        <dbReference type="EMBL" id="MFD0920938.1"/>
    </source>
</evidence>
<feature type="transmembrane region" description="Helical" evidence="7">
    <location>
        <begin position="414"/>
        <end position="433"/>
    </location>
</feature>
<dbReference type="InterPro" id="IPR049453">
    <property type="entry name" value="Memb_transporter_dom"/>
</dbReference>
<dbReference type="Pfam" id="PF13515">
    <property type="entry name" value="FUSC_2"/>
    <property type="match status" value="1"/>
</dbReference>
<evidence type="ECO:0000259" key="8">
    <source>
        <dbReference type="Pfam" id="PF13515"/>
    </source>
</evidence>
<gene>
    <name evidence="9" type="ORF">ACFQ16_14390</name>
</gene>
<comment type="similarity">
    <text evidence="6">Belongs to the YccS/YhfK family.</text>
</comment>
<keyword evidence="3 7" id="KW-0812">Transmembrane</keyword>
<evidence type="ECO:0000256" key="5">
    <source>
        <dbReference type="ARBA" id="ARBA00023136"/>
    </source>
</evidence>
<dbReference type="Proteomes" id="UP001597018">
    <property type="component" value="Unassembled WGS sequence"/>
</dbReference>
<evidence type="ECO:0000256" key="2">
    <source>
        <dbReference type="ARBA" id="ARBA00022475"/>
    </source>
</evidence>
<dbReference type="PANTHER" id="PTHR30509">
    <property type="entry name" value="P-HYDROXYBENZOIC ACID EFFLUX PUMP SUBUNIT-RELATED"/>
    <property type="match status" value="1"/>
</dbReference>
<feature type="transmembrane region" description="Helical" evidence="7">
    <location>
        <begin position="445"/>
        <end position="462"/>
    </location>
</feature>
<feature type="transmembrane region" description="Helical" evidence="7">
    <location>
        <begin position="119"/>
        <end position="136"/>
    </location>
</feature>
<evidence type="ECO:0000313" key="10">
    <source>
        <dbReference type="Proteomes" id="UP001597018"/>
    </source>
</evidence>
<evidence type="ECO:0000256" key="4">
    <source>
        <dbReference type="ARBA" id="ARBA00022989"/>
    </source>
</evidence>
<organism evidence="9 10">
    <name type="scientific">Saccharopolyspora rosea</name>
    <dbReference type="NCBI Taxonomy" id="524884"/>
    <lineage>
        <taxon>Bacteria</taxon>
        <taxon>Bacillati</taxon>
        <taxon>Actinomycetota</taxon>
        <taxon>Actinomycetes</taxon>
        <taxon>Pseudonocardiales</taxon>
        <taxon>Pseudonocardiaceae</taxon>
        <taxon>Saccharopolyspora</taxon>
    </lineage>
</organism>
<dbReference type="PANTHER" id="PTHR30509:SF9">
    <property type="entry name" value="MULTIDRUG RESISTANCE PROTEIN MDTO"/>
    <property type="match status" value="1"/>
</dbReference>
<reference evidence="10" key="1">
    <citation type="journal article" date="2019" name="Int. J. Syst. Evol. Microbiol.">
        <title>The Global Catalogue of Microorganisms (GCM) 10K type strain sequencing project: providing services to taxonomists for standard genome sequencing and annotation.</title>
        <authorList>
            <consortium name="The Broad Institute Genomics Platform"/>
            <consortium name="The Broad Institute Genome Sequencing Center for Infectious Disease"/>
            <person name="Wu L."/>
            <person name="Ma J."/>
        </authorList>
    </citation>
    <scope>NUCLEOTIDE SEQUENCE [LARGE SCALE GENOMIC DNA]</scope>
    <source>
        <strain evidence="10">CCUG 56401</strain>
    </source>
</reference>
<keyword evidence="10" id="KW-1185">Reference proteome</keyword>
<feature type="transmembrane region" description="Helical" evidence="7">
    <location>
        <begin position="379"/>
        <end position="402"/>
    </location>
</feature>
<comment type="subcellular location">
    <subcellularLocation>
        <location evidence="1">Cell membrane</location>
        <topology evidence="1">Multi-pass membrane protein</topology>
    </subcellularLocation>
</comment>
<feature type="domain" description="Integral membrane bound transporter" evidence="8">
    <location>
        <begin position="342"/>
        <end position="458"/>
    </location>
</feature>
<feature type="transmembrane region" description="Helical" evidence="7">
    <location>
        <begin position="82"/>
        <end position="112"/>
    </location>
</feature>
<protein>
    <submittedName>
        <fullName evidence="9">FUSC family protein</fullName>
    </submittedName>
</protein>
<keyword evidence="2" id="KW-1003">Cell membrane</keyword>
<dbReference type="EMBL" id="JBHTIW010000009">
    <property type="protein sequence ID" value="MFD0920938.1"/>
    <property type="molecule type" value="Genomic_DNA"/>
</dbReference>